<dbReference type="PROSITE" id="PS00794">
    <property type="entry name" value="HPPK"/>
    <property type="match status" value="1"/>
</dbReference>
<keyword evidence="9" id="KW-0418">Kinase</keyword>
<evidence type="ECO:0000256" key="14">
    <source>
        <dbReference type="ARBA" id="ARBA00034125"/>
    </source>
</evidence>
<dbReference type="PANTHER" id="PTHR34390:SF2">
    <property type="entry name" value="SUCCINATE TRANSPORTER SUBUNIT YJJP-RELATED"/>
    <property type="match status" value="1"/>
</dbReference>
<keyword evidence="8" id="KW-0547">Nucleotide-binding</keyword>
<proteinExistence type="inferred from homology"/>
<keyword evidence="7 15" id="KW-0812">Transmembrane</keyword>
<dbReference type="eggNOG" id="COG0801">
    <property type="taxonomic scope" value="Bacteria"/>
</dbReference>
<dbReference type="Proteomes" id="UP000029628">
    <property type="component" value="Unassembled WGS sequence"/>
</dbReference>
<keyword evidence="13 15" id="KW-0472">Membrane</keyword>
<dbReference type="RefSeq" id="WP_038152964.1">
    <property type="nucleotide sequence ID" value="NZ_JRNT01000027.1"/>
</dbReference>
<evidence type="ECO:0000313" key="18">
    <source>
        <dbReference type="Proteomes" id="UP000029628"/>
    </source>
</evidence>
<evidence type="ECO:0000256" key="13">
    <source>
        <dbReference type="ARBA" id="ARBA00023136"/>
    </source>
</evidence>
<protein>
    <recommendedName>
        <fullName evidence="4">2-amino-4-hydroxy-6-hydroxymethyldihydropteridine diphosphokinase</fullName>
        <ecNumber evidence="4">2.7.6.3</ecNumber>
    </recommendedName>
</protein>
<dbReference type="eggNOG" id="COG2966">
    <property type="taxonomic scope" value="Bacteria"/>
</dbReference>
<gene>
    <name evidence="17" type="ORF">HMPREF0872_07070</name>
</gene>
<feature type="transmembrane region" description="Helical" evidence="15">
    <location>
        <begin position="393"/>
        <end position="414"/>
    </location>
</feature>
<dbReference type="CDD" id="cd00483">
    <property type="entry name" value="HPPK"/>
    <property type="match status" value="1"/>
</dbReference>
<evidence type="ECO:0000259" key="16">
    <source>
        <dbReference type="PROSITE" id="PS00794"/>
    </source>
</evidence>
<reference evidence="17 18" key="1">
    <citation type="submission" date="2014-07" db="EMBL/GenBank/DDBJ databases">
        <authorList>
            <person name="McCorrison J."/>
            <person name="Sanka R."/>
            <person name="Torralba M."/>
            <person name="Gillis M."/>
            <person name="Haft D.H."/>
            <person name="Methe B."/>
            <person name="Sutton G."/>
            <person name="Nelson K.E."/>
        </authorList>
    </citation>
    <scope>NUCLEOTIDE SEQUENCE [LARGE SCALE GENOMIC DNA]</scope>
    <source>
        <strain evidence="17 18">DNF00314</strain>
    </source>
</reference>
<keyword evidence="18" id="KW-1185">Reference proteome</keyword>
<dbReference type="UniPathway" id="UPA00077">
    <property type="reaction ID" value="UER00155"/>
</dbReference>
<feature type="transmembrane region" description="Helical" evidence="15">
    <location>
        <begin position="332"/>
        <end position="353"/>
    </location>
</feature>
<comment type="subcellular location">
    <subcellularLocation>
        <location evidence="2">Cell membrane</location>
        <topology evidence="2">Multi-pass membrane protein</topology>
    </subcellularLocation>
</comment>
<dbReference type="NCBIfam" id="TIGR01498">
    <property type="entry name" value="folK"/>
    <property type="match status" value="1"/>
</dbReference>
<dbReference type="InterPro" id="IPR035907">
    <property type="entry name" value="Hppk_sf"/>
</dbReference>
<comment type="similarity">
    <text evidence="14">Belongs to the ThrE exporter (TC 2.A.79) family.</text>
</comment>
<evidence type="ECO:0000256" key="11">
    <source>
        <dbReference type="ARBA" id="ARBA00022909"/>
    </source>
</evidence>
<dbReference type="InterPro" id="IPR050539">
    <property type="entry name" value="ThrE_Dicarb/AminoAcid_Exp"/>
</dbReference>
<evidence type="ECO:0000256" key="4">
    <source>
        <dbReference type="ARBA" id="ARBA00013253"/>
    </source>
</evidence>
<comment type="catalytic activity">
    <reaction evidence="1">
        <text>6-hydroxymethyl-7,8-dihydropterin + ATP = (7,8-dihydropterin-6-yl)methyl diphosphate + AMP + H(+)</text>
        <dbReference type="Rhea" id="RHEA:11412"/>
        <dbReference type="ChEBI" id="CHEBI:15378"/>
        <dbReference type="ChEBI" id="CHEBI:30616"/>
        <dbReference type="ChEBI" id="CHEBI:44841"/>
        <dbReference type="ChEBI" id="CHEBI:72950"/>
        <dbReference type="ChEBI" id="CHEBI:456215"/>
        <dbReference type="EC" id="2.7.6.3"/>
    </reaction>
</comment>
<feature type="transmembrane region" description="Helical" evidence="15">
    <location>
        <begin position="511"/>
        <end position="531"/>
    </location>
</feature>
<evidence type="ECO:0000256" key="5">
    <source>
        <dbReference type="ARBA" id="ARBA00022475"/>
    </source>
</evidence>
<dbReference type="EC" id="2.7.6.3" evidence="4"/>
<dbReference type="SUPFAM" id="SSF55083">
    <property type="entry name" value="6-hydroxymethyl-7,8-dihydropterin pyrophosphokinase, HPPK"/>
    <property type="match status" value="1"/>
</dbReference>
<dbReference type="Pfam" id="PF06738">
    <property type="entry name" value="ThrE"/>
    <property type="match status" value="1"/>
</dbReference>
<dbReference type="GO" id="GO:0022857">
    <property type="term" value="F:transmembrane transporter activity"/>
    <property type="evidence" value="ECO:0007669"/>
    <property type="project" value="InterPro"/>
</dbReference>
<evidence type="ECO:0000256" key="6">
    <source>
        <dbReference type="ARBA" id="ARBA00022679"/>
    </source>
</evidence>
<dbReference type="InterPro" id="IPR000550">
    <property type="entry name" value="Hppk"/>
</dbReference>
<feature type="transmembrane region" description="Helical" evidence="15">
    <location>
        <begin position="280"/>
        <end position="300"/>
    </location>
</feature>
<evidence type="ECO:0000256" key="7">
    <source>
        <dbReference type="ARBA" id="ARBA00022692"/>
    </source>
</evidence>
<dbReference type="AlphaFoldDB" id="A0A096CND5"/>
<keyword evidence="11" id="KW-0289">Folate biosynthesis</keyword>
<evidence type="ECO:0000256" key="15">
    <source>
        <dbReference type="SAM" id="Phobius"/>
    </source>
</evidence>
<dbReference type="Gene3D" id="3.30.70.560">
    <property type="entry name" value="7,8-Dihydro-6-hydroxymethylpterin-pyrophosphokinase HPPK"/>
    <property type="match status" value="1"/>
</dbReference>
<feature type="transmembrane region" description="Helical" evidence="15">
    <location>
        <begin position="306"/>
        <end position="325"/>
    </location>
</feature>
<keyword evidence="12 15" id="KW-1133">Transmembrane helix</keyword>
<dbReference type="InterPro" id="IPR010619">
    <property type="entry name" value="ThrE-like_N"/>
</dbReference>
<keyword evidence="10" id="KW-0067">ATP-binding</keyword>
<evidence type="ECO:0000313" key="17">
    <source>
        <dbReference type="EMBL" id="KGF46794.1"/>
    </source>
</evidence>
<organism evidence="17 18">
    <name type="scientific">Veillonella montpellierensis DNF00314</name>
    <dbReference type="NCBI Taxonomy" id="1401067"/>
    <lineage>
        <taxon>Bacteria</taxon>
        <taxon>Bacillati</taxon>
        <taxon>Bacillota</taxon>
        <taxon>Negativicutes</taxon>
        <taxon>Veillonellales</taxon>
        <taxon>Veillonellaceae</taxon>
        <taxon>Veillonella</taxon>
    </lineage>
</organism>
<evidence type="ECO:0000256" key="1">
    <source>
        <dbReference type="ARBA" id="ARBA00000198"/>
    </source>
</evidence>
<dbReference type="GO" id="GO:0015744">
    <property type="term" value="P:succinate transport"/>
    <property type="evidence" value="ECO:0007669"/>
    <property type="project" value="TreeGrafter"/>
</dbReference>
<dbReference type="GO" id="GO:0003848">
    <property type="term" value="F:2-amino-4-hydroxy-6-hydroxymethyldihydropteridine diphosphokinase activity"/>
    <property type="evidence" value="ECO:0007669"/>
    <property type="project" value="UniProtKB-EC"/>
</dbReference>
<feature type="transmembrane region" description="Helical" evidence="15">
    <location>
        <begin position="359"/>
        <end position="381"/>
    </location>
</feature>
<dbReference type="GO" id="GO:0046654">
    <property type="term" value="P:tetrahydrofolate biosynthetic process"/>
    <property type="evidence" value="ECO:0007669"/>
    <property type="project" value="UniProtKB-UniPathway"/>
</dbReference>
<name>A0A096CND5_9FIRM</name>
<dbReference type="GO" id="GO:0005524">
    <property type="term" value="F:ATP binding"/>
    <property type="evidence" value="ECO:0007669"/>
    <property type="project" value="UniProtKB-KW"/>
</dbReference>
<dbReference type="EMBL" id="JRNT01000027">
    <property type="protein sequence ID" value="KGF46794.1"/>
    <property type="molecule type" value="Genomic_DNA"/>
</dbReference>
<feature type="domain" description="7,8-dihydro-6-hydroxymethylpterin-pyrophosphokinase" evidence="16">
    <location>
        <begin position="88"/>
        <end position="99"/>
    </location>
</feature>
<comment type="pathway">
    <text evidence="3">Cofactor biosynthesis; tetrahydrofolate biosynthesis; 2-amino-4-hydroxy-6-hydroxymethyl-7,8-dihydropteridine diphosphate from 7,8-dihydroneopterin triphosphate: step 4/4.</text>
</comment>
<dbReference type="GO" id="GO:0046656">
    <property type="term" value="P:folic acid biosynthetic process"/>
    <property type="evidence" value="ECO:0007669"/>
    <property type="project" value="UniProtKB-KW"/>
</dbReference>
<evidence type="ECO:0000256" key="10">
    <source>
        <dbReference type="ARBA" id="ARBA00022840"/>
    </source>
</evidence>
<evidence type="ECO:0000256" key="9">
    <source>
        <dbReference type="ARBA" id="ARBA00022777"/>
    </source>
</evidence>
<evidence type="ECO:0000256" key="3">
    <source>
        <dbReference type="ARBA" id="ARBA00005051"/>
    </source>
</evidence>
<sequence>MYTYYISYGSNMGDRKQYIDTALGALEADTDVCHFRNSSCTETKPWGNVDQDKFLNGVCSFKSERNPRDILIKLQALEKSAKREHTQHWGPRTLDLDIILVIDKNDQLVSICDDDLIVPHPYFWERTFVLMPLEELWPAFFYHGQSISSRIEELVMESIPFYKDPFKDIGRKMNLLVRTGRILMEKGASTDKIVEDIIRAAVFMGIPKNFVHVNVTYNTVMVSVVSETKSYTNFLKAFSYSTDMTIVTDVTRLTWRALEKNYSLDEYESMLEAIARRKPMYPSPLVAVLVSLACASLTILFGGSEWAACVTWICTFVGYVVFALFRKWRVNGFINIAAGAFASNSIALLYYVVTGEPEGMTYGMISSSLFLMPGVLLINAVDDMLNNYFMAGLGRSMHTLLSVGFMTSGIMMAIHVNPKVAMSSLSILPTDVNITQIMAAALVGTGFSTMFNAPLRTLPFIALGGAVAVGTRNVLLAYGDLSVVVATLMAALVIGVLMMRVAHMVNTTAGTLAIPSIVTMFPGVLLYRFAYSLMQSSHLDVTTFWISLQSGITGIMIVFCMTVGVATPSLVAKKLLSRQKKKRLAALVARRMET</sequence>
<dbReference type="Pfam" id="PF01288">
    <property type="entry name" value="HPPK"/>
    <property type="match status" value="1"/>
</dbReference>
<keyword evidence="6" id="KW-0808">Transferase</keyword>
<dbReference type="GO" id="GO:0005886">
    <property type="term" value="C:plasma membrane"/>
    <property type="evidence" value="ECO:0007669"/>
    <property type="project" value="UniProtKB-SubCell"/>
</dbReference>
<feature type="transmembrane region" description="Helical" evidence="15">
    <location>
        <begin position="481"/>
        <end position="499"/>
    </location>
</feature>
<evidence type="ECO:0000256" key="12">
    <source>
        <dbReference type="ARBA" id="ARBA00022989"/>
    </source>
</evidence>
<dbReference type="GO" id="GO:0016301">
    <property type="term" value="F:kinase activity"/>
    <property type="evidence" value="ECO:0007669"/>
    <property type="project" value="UniProtKB-KW"/>
</dbReference>
<dbReference type="PANTHER" id="PTHR34390">
    <property type="entry name" value="UPF0442 PROTEIN YJJB-RELATED"/>
    <property type="match status" value="1"/>
</dbReference>
<dbReference type="InterPro" id="IPR024528">
    <property type="entry name" value="ThrE_2"/>
</dbReference>
<comment type="caution">
    <text evidence="17">The sequence shown here is derived from an EMBL/GenBank/DDBJ whole genome shotgun (WGS) entry which is preliminary data.</text>
</comment>
<evidence type="ECO:0000256" key="8">
    <source>
        <dbReference type="ARBA" id="ARBA00022741"/>
    </source>
</evidence>
<dbReference type="eggNOG" id="COG3610">
    <property type="taxonomic scope" value="Bacteria"/>
</dbReference>
<evidence type="ECO:0000256" key="2">
    <source>
        <dbReference type="ARBA" id="ARBA00004651"/>
    </source>
</evidence>
<accession>A0A096CND5</accession>
<dbReference type="Pfam" id="PF12821">
    <property type="entry name" value="ThrE_2"/>
    <property type="match status" value="1"/>
</dbReference>
<feature type="transmembrane region" description="Helical" evidence="15">
    <location>
        <begin position="551"/>
        <end position="572"/>
    </location>
</feature>
<keyword evidence="5" id="KW-1003">Cell membrane</keyword>